<dbReference type="InterPro" id="IPR036770">
    <property type="entry name" value="Ankyrin_rpt-contain_sf"/>
</dbReference>
<keyword evidence="5 10" id="KW-0040">ANK repeat</keyword>
<proteinExistence type="predicted"/>
<keyword evidence="4" id="KW-0677">Repeat</keyword>
<evidence type="ECO:0000256" key="9">
    <source>
        <dbReference type="ARBA" id="ARBA00067264"/>
    </source>
</evidence>
<dbReference type="Pfam" id="PF12796">
    <property type="entry name" value="Ank_2"/>
    <property type="match status" value="3"/>
</dbReference>
<feature type="repeat" description="ANK" evidence="10">
    <location>
        <begin position="314"/>
        <end position="338"/>
    </location>
</feature>
<feature type="repeat" description="ANK" evidence="10">
    <location>
        <begin position="111"/>
        <end position="143"/>
    </location>
</feature>
<feature type="repeat" description="ANK" evidence="10">
    <location>
        <begin position="44"/>
        <end position="67"/>
    </location>
</feature>
<comment type="function">
    <text evidence="7">Required to prevent the misactivation of serine (Ser) with tRNA(Ala) by promoting the hydrolysis of Ser-mischarged tRNA(Ala), thereby playing a role in translational fidelity. Binds directly to the catalytic domain of AARS/AlaRS and captures Ser that is misactivated by AARS/AlaRS, preventing the charging of Ser adenylates to tRNA(Ala) and precluding Ser misincorporation in nascent peptides.</text>
</comment>
<dbReference type="AlphaFoldDB" id="A0A9Q1B288"/>
<dbReference type="OrthoDB" id="4772757at2759"/>
<evidence type="ECO:0000256" key="4">
    <source>
        <dbReference type="ARBA" id="ARBA00022737"/>
    </source>
</evidence>
<dbReference type="GO" id="GO:0005634">
    <property type="term" value="C:nucleus"/>
    <property type="evidence" value="ECO:0007669"/>
    <property type="project" value="UniProtKB-SubCell"/>
</dbReference>
<evidence type="ECO:0000313" key="12">
    <source>
        <dbReference type="Proteomes" id="UP001142489"/>
    </source>
</evidence>
<protein>
    <recommendedName>
        <fullName evidence="9">Ankyrin repeat domain-containing protein 16</fullName>
    </recommendedName>
</protein>
<keyword evidence="3" id="KW-0963">Cytoplasm</keyword>
<dbReference type="FunFam" id="1.25.40.20:FF:000336">
    <property type="entry name" value="Ankyrin repeat domain-containing protein 16"/>
    <property type="match status" value="1"/>
</dbReference>
<accession>A0A9Q1B288</accession>
<evidence type="ECO:0000256" key="6">
    <source>
        <dbReference type="ARBA" id="ARBA00023242"/>
    </source>
</evidence>
<comment type="caution">
    <text evidence="11">The sequence shown here is derived from an EMBL/GenBank/DDBJ whole genome shotgun (WGS) entry which is preliminary data.</text>
</comment>
<evidence type="ECO:0000256" key="7">
    <source>
        <dbReference type="ARBA" id="ARBA00053725"/>
    </source>
</evidence>
<dbReference type="Proteomes" id="UP001142489">
    <property type="component" value="Unassembled WGS sequence"/>
</dbReference>
<dbReference type="Pfam" id="PF00023">
    <property type="entry name" value="Ank"/>
    <property type="match status" value="1"/>
</dbReference>
<gene>
    <name evidence="11" type="ORF">JRQ81_015518</name>
</gene>
<name>A0A9Q1B288_9SAUR</name>
<feature type="repeat" description="ANK" evidence="10">
    <location>
        <begin position="78"/>
        <end position="110"/>
    </location>
</feature>
<dbReference type="EMBL" id="JAPFRF010000006">
    <property type="protein sequence ID" value="KAJ7329344.1"/>
    <property type="molecule type" value="Genomic_DNA"/>
</dbReference>
<comment type="subunit">
    <text evidence="8">Interacts with AARS; the interaction is direct.</text>
</comment>
<dbReference type="GO" id="GO:0005737">
    <property type="term" value="C:cytoplasm"/>
    <property type="evidence" value="ECO:0007669"/>
    <property type="project" value="UniProtKB-SubCell"/>
</dbReference>
<dbReference type="InterPro" id="IPR002110">
    <property type="entry name" value="Ankyrin_rpt"/>
</dbReference>
<comment type="subcellular location">
    <subcellularLocation>
        <location evidence="2">Cytoplasm</location>
    </subcellularLocation>
    <subcellularLocation>
        <location evidence="1">Nucleus</location>
    </subcellularLocation>
</comment>
<feature type="repeat" description="ANK" evidence="10">
    <location>
        <begin position="178"/>
        <end position="201"/>
    </location>
</feature>
<dbReference type="SUPFAM" id="SSF48403">
    <property type="entry name" value="Ankyrin repeat"/>
    <property type="match status" value="1"/>
</dbReference>
<sequence length="370" mass="40724">MGEEETQKLLPRLVQEGRLALLKEAISNVEDLSRDVTRKHFGRSGDTLLHYAARHGQLSALRYLVENLQMDMELFNNDYKRPLHEAASMGHRDCVLYLLNRGATRDCLKKADWTPLMMACARRNLEVIQDLIKHGADPLLKNKDGWNCFHIACREGDPGIIQYLLEVSPGIWDTESKIKRTPLHTAAMHGCLEVVKVLLERCRYEPDSVDKCGITPLMDAVQSGHLAIARLLLEKHKACPSARDVLGAQPLHQAAVTAQDDALGFLVLELGVDVNARATSGQLTALHYAAKEGHASTIKTLLSLGADLTAKDGKNRTALHMACAGQHVTCVQMLLQAGLQDSPDSTGTYAQQLAKKPSLCEAFKEVEGIV</sequence>
<evidence type="ECO:0000256" key="2">
    <source>
        <dbReference type="ARBA" id="ARBA00004496"/>
    </source>
</evidence>
<evidence type="ECO:0000256" key="5">
    <source>
        <dbReference type="ARBA" id="ARBA00023043"/>
    </source>
</evidence>
<reference evidence="11" key="1">
    <citation type="journal article" date="2023" name="DNA Res.">
        <title>Chromosome-level genome assembly of Phrynocephalus forsythii using third-generation DNA sequencing and Hi-C analysis.</title>
        <authorList>
            <person name="Qi Y."/>
            <person name="Zhao W."/>
            <person name="Zhao Y."/>
            <person name="Niu C."/>
            <person name="Cao S."/>
            <person name="Zhang Y."/>
        </authorList>
    </citation>
    <scope>NUCLEOTIDE SEQUENCE</scope>
    <source>
        <tissue evidence="11">Muscle</tissue>
    </source>
</reference>
<evidence type="ECO:0000313" key="11">
    <source>
        <dbReference type="EMBL" id="KAJ7329344.1"/>
    </source>
</evidence>
<feature type="repeat" description="ANK" evidence="10">
    <location>
        <begin position="281"/>
        <end position="313"/>
    </location>
</feature>
<evidence type="ECO:0000256" key="1">
    <source>
        <dbReference type="ARBA" id="ARBA00004123"/>
    </source>
</evidence>
<dbReference type="PROSITE" id="PS50297">
    <property type="entry name" value="ANK_REP_REGION"/>
    <property type="match status" value="6"/>
</dbReference>
<dbReference type="PANTHER" id="PTHR24188">
    <property type="entry name" value="ANKYRIN REPEAT PROTEIN"/>
    <property type="match status" value="1"/>
</dbReference>
<dbReference type="SMART" id="SM00248">
    <property type="entry name" value="ANK"/>
    <property type="match status" value="9"/>
</dbReference>
<evidence type="ECO:0000256" key="10">
    <source>
        <dbReference type="PROSITE-ProRule" id="PRU00023"/>
    </source>
</evidence>
<evidence type="ECO:0000256" key="3">
    <source>
        <dbReference type="ARBA" id="ARBA00022490"/>
    </source>
</evidence>
<organism evidence="11 12">
    <name type="scientific">Phrynocephalus forsythii</name>
    <dbReference type="NCBI Taxonomy" id="171643"/>
    <lineage>
        <taxon>Eukaryota</taxon>
        <taxon>Metazoa</taxon>
        <taxon>Chordata</taxon>
        <taxon>Craniata</taxon>
        <taxon>Vertebrata</taxon>
        <taxon>Euteleostomi</taxon>
        <taxon>Lepidosauria</taxon>
        <taxon>Squamata</taxon>
        <taxon>Bifurcata</taxon>
        <taxon>Unidentata</taxon>
        <taxon>Episquamata</taxon>
        <taxon>Toxicofera</taxon>
        <taxon>Iguania</taxon>
        <taxon>Acrodonta</taxon>
        <taxon>Agamidae</taxon>
        <taxon>Agaminae</taxon>
        <taxon>Phrynocephalus</taxon>
    </lineage>
</organism>
<dbReference type="PRINTS" id="PR01415">
    <property type="entry name" value="ANKYRIN"/>
</dbReference>
<evidence type="ECO:0000256" key="8">
    <source>
        <dbReference type="ARBA" id="ARBA00062703"/>
    </source>
</evidence>
<keyword evidence="6" id="KW-0539">Nucleus</keyword>
<dbReference type="PROSITE" id="PS50088">
    <property type="entry name" value="ANK_REPEAT"/>
    <property type="match status" value="7"/>
</dbReference>
<dbReference type="PANTHER" id="PTHR24188:SF29">
    <property type="entry name" value="GH09064P"/>
    <property type="match status" value="1"/>
</dbReference>
<keyword evidence="12" id="KW-1185">Reference proteome</keyword>
<feature type="repeat" description="ANK" evidence="10">
    <location>
        <begin position="246"/>
        <end position="279"/>
    </location>
</feature>
<dbReference type="Gene3D" id="1.25.40.20">
    <property type="entry name" value="Ankyrin repeat-containing domain"/>
    <property type="match status" value="4"/>
</dbReference>